<proteinExistence type="predicted"/>
<dbReference type="AlphaFoldDB" id="A0A9X4RI91"/>
<comment type="caution">
    <text evidence="1">The sequence shown here is derived from an EMBL/GenBank/DDBJ whole genome shotgun (WGS) entry which is preliminary data.</text>
</comment>
<reference evidence="1" key="1">
    <citation type="submission" date="2022-08" db="EMBL/GenBank/DDBJ databases">
        <title>Genome analysis of Corynebacteriales strain.</title>
        <authorList>
            <person name="Lee S.D."/>
        </authorList>
    </citation>
    <scope>NUCLEOTIDE SEQUENCE</scope>
    <source>
        <strain evidence="1">D3-21</strain>
    </source>
</reference>
<gene>
    <name evidence="1" type="ORF">NVS88_15120</name>
</gene>
<name>A0A9X4RI91_9ACTN</name>
<evidence type="ECO:0000313" key="1">
    <source>
        <dbReference type="EMBL" id="MDG3015891.1"/>
    </source>
</evidence>
<dbReference type="EMBL" id="JANRHA010000010">
    <property type="protein sequence ID" value="MDG3015891.1"/>
    <property type="molecule type" value="Genomic_DNA"/>
</dbReference>
<evidence type="ECO:0000313" key="2">
    <source>
        <dbReference type="Proteomes" id="UP001152755"/>
    </source>
</evidence>
<sequence length="533" mass="56979">MSSAGSGRVLRVFVEGWIIEDGSLARPEVGRTMQACLSFHRNDRPDRVDSATLRAVATPQSSPDPSTYDGRLWWSSILRGDGWTAYWRDTRPWTGRVEVAGALSVDDSWSAGPVRGLVTRVRLATCSCEATSPREPYGWQRVPGLPDRYVDVQVAPGRFERVWDESSLTGRIPELGHTYDHQTGVLVDLDLDRAEPEPPRPRFAPGAVGACGTDLWVLDRQLPILVHLADPAGEVVAIEHLLPASVDPDPARGARRVFVDADGCWASAADGILRVTPQPTGESRAERADIGQVRLTAARDGVLLTLGERTHLFRPDAAPSPIELPSGRPQHAVATDDGFLILVVEGEEHQAMADGRRTVHGTRYRPVAVTSTGEVTVGPQVAVMVSSGVILTPTPDGVRLDPMRGSSGPGPCLVTSDLAVLSARPPLLPRAPLAGGRVGDRTWLTTDRPDGTGRSGWWPLSSADELPPTSCGGWLFVLLDAATSQVTVVIPIDDPQPDVAATADGTVWIAGAGLRGLRRDGSVVEIDVPALLG</sequence>
<dbReference type="Proteomes" id="UP001152755">
    <property type="component" value="Unassembled WGS sequence"/>
</dbReference>
<keyword evidence="2" id="KW-1185">Reference proteome</keyword>
<organism evidence="1 2">
    <name type="scientific">Speluncibacter jeojiensis</name>
    <dbReference type="NCBI Taxonomy" id="2710754"/>
    <lineage>
        <taxon>Bacteria</taxon>
        <taxon>Bacillati</taxon>
        <taxon>Actinomycetota</taxon>
        <taxon>Actinomycetes</taxon>
        <taxon>Mycobacteriales</taxon>
        <taxon>Speluncibacteraceae</taxon>
        <taxon>Speluncibacter</taxon>
    </lineage>
</organism>
<dbReference type="RefSeq" id="WP_277833345.1">
    <property type="nucleotide sequence ID" value="NZ_JAAIVF010000004.1"/>
</dbReference>
<protein>
    <submittedName>
        <fullName evidence="1">Uncharacterized protein</fullName>
    </submittedName>
</protein>
<accession>A0A9X4RI91</accession>